<dbReference type="Gene3D" id="3.10.20.310">
    <property type="entry name" value="membrane protein fhac"/>
    <property type="match status" value="1"/>
</dbReference>
<evidence type="ECO:0000256" key="3">
    <source>
        <dbReference type="ARBA" id="ARBA00023237"/>
    </source>
</evidence>
<dbReference type="Gene3D" id="2.40.160.50">
    <property type="entry name" value="membrane protein fhac: a member of the omp85/tpsb transporter family"/>
    <property type="match status" value="1"/>
</dbReference>
<dbReference type="PANTHER" id="PTHR34597:SF1">
    <property type="entry name" value="HEME_HEMOPEXIN TRANSPORTER PROTEIN HUXB"/>
    <property type="match status" value="1"/>
</dbReference>
<dbReference type="RefSeq" id="WP_115073494.1">
    <property type="nucleotide sequence ID" value="NZ_UGHE01000002.1"/>
</dbReference>
<keyword evidence="3" id="KW-0998">Cell outer membrane</keyword>
<evidence type="ECO:0000313" key="7">
    <source>
        <dbReference type="EMBL" id="STO69623.1"/>
    </source>
</evidence>
<dbReference type="Pfam" id="PF08479">
    <property type="entry name" value="POTRA_2"/>
    <property type="match status" value="1"/>
</dbReference>
<dbReference type="EMBL" id="UGHJ01000001">
    <property type="protein sequence ID" value="STO69623.1"/>
    <property type="molecule type" value="Genomic_DNA"/>
</dbReference>
<sequence>MKINLKFCLFSTALLNITATNIYAQQVALVAPATKTPVVNAGFLNQELKQQQLQTEKVKPSGELFNNNLQTHASSSQTTVKFILAHIALLDLEGKPIEENLSFLTQHYLNTPISVNDLTQLAEQITQYYRSHNYLVAKAILPPQEIDNGNVYFYVIKGKIGDTEIKNNSKLNSKLVERINNVTFDQAVYVYKDDLEKLALLLNDIQGIEPSLSVKAGKQKETTDFVISLQDSKRFGGYAMFDNQGNKDTGGYRLSTGTYANNLLGYGDELKLDLLGSNNANLFSARLDYSAMIDGYGTRLGVIGNYLNYKLGGNFKALKANGNSNTLGVYISHPSIRTPHFRLNTKVSFNHQNLADKQSAVGLVQKRKVNSIGLGVYGSWRSVENGVSYFSATINFGHQNNHTNEQSQYQADNFKPKQSFTVFNYTFSHEQSLPKSFALNLSLNGQFSDKNLDSSQKMLLGGLYGVRGYQSGVASVDKGHILQTEIKHYLPLFKESILTTSAFYDAGFGSYYKDTKSLDDSVDNSVSLQSIGLGFNLSVVNNYSLNFIWATPVGKKLKNTDNNQFWLSLVKTF</sequence>
<evidence type="ECO:0000256" key="2">
    <source>
        <dbReference type="ARBA" id="ARBA00022692"/>
    </source>
</evidence>
<dbReference type="GO" id="GO:0008320">
    <property type="term" value="F:protein transmembrane transporter activity"/>
    <property type="evidence" value="ECO:0007669"/>
    <property type="project" value="TreeGrafter"/>
</dbReference>
<evidence type="ECO:0000259" key="6">
    <source>
        <dbReference type="Pfam" id="PF08479"/>
    </source>
</evidence>
<dbReference type="GO" id="GO:0098046">
    <property type="term" value="C:type V protein secretion system complex"/>
    <property type="evidence" value="ECO:0007669"/>
    <property type="project" value="TreeGrafter"/>
</dbReference>
<dbReference type="AlphaFoldDB" id="A0AB38HD81"/>
<dbReference type="PANTHER" id="PTHR34597">
    <property type="entry name" value="SLR1661 PROTEIN"/>
    <property type="match status" value="1"/>
</dbReference>
<comment type="caution">
    <text evidence="7">The sequence shown here is derived from an EMBL/GenBank/DDBJ whole genome shotgun (WGS) entry which is preliminary data.</text>
</comment>
<feature type="chain" id="PRO_5044246516" evidence="4">
    <location>
        <begin position="25"/>
        <end position="573"/>
    </location>
</feature>
<proteinExistence type="predicted"/>
<accession>A0AB38HD81</accession>
<keyword evidence="1" id="KW-1134">Transmembrane beta strand</keyword>
<keyword evidence="4" id="KW-0732">Signal</keyword>
<feature type="signal peptide" evidence="4">
    <location>
        <begin position="1"/>
        <end position="24"/>
    </location>
</feature>
<dbReference type="Proteomes" id="UP000254496">
    <property type="component" value="Unassembled WGS sequence"/>
</dbReference>
<dbReference type="GO" id="GO:0046819">
    <property type="term" value="P:protein secretion by the type V secretion system"/>
    <property type="evidence" value="ECO:0007669"/>
    <property type="project" value="TreeGrafter"/>
</dbReference>
<keyword evidence="1" id="KW-0472">Membrane</keyword>
<name>A0AB38HD81_9PAST</name>
<keyword evidence="2" id="KW-0812">Transmembrane</keyword>
<dbReference type="Pfam" id="PF03865">
    <property type="entry name" value="ShlB"/>
    <property type="match status" value="1"/>
</dbReference>
<feature type="domain" description="Haemolysin activator HlyB C-terminal" evidence="5">
    <location>
        <begin position="223"/>
        <end position="511"/>
    </location>
</feature>
<reference evidence="7 8" key="1">
    <citation type="submission" date="2018-06" db="EMBL/GenBank/DDBJ databases">
        <authorList>
            <consortium name="Pathogen Informatics"/>
            <person name="Doyle S."/>
        </authorList>
    </citation>
    <scope>NUCLEOTIDE SEQUENCE [LARGE SCALE GENOMIC DNA]</scope>
    <source>
        <strain evidence="7 8">NCTC8540</strain>
    </source>
</reference>
<feature type="domain" description="Polypeptide-transport-associated ShlB-type" evidence="6">
    <location>
        <begin position="100"/>
        <end position="158"/>
    </location>
</feature>
<evidence type="ECO:0000256" key="4">
    <source>
        <dbReference type="SAM" id="SignalP"/>
    </source>
</evidence>
<evidence type="ECO:0000313" key="8">
    <source>
        <dbReference type="Proteomes" id="UP000254496"/>
    </source>
</evidence>
<protein>
    <submittedName>
        <fullName evidence="7">Heme/hemopexin-binding protein B, hemolysin activation/secretion protein</fullName>
    </submittedName>
</protein>
<gene>
    <name evidence="7" type="primary">hxuB</name>
    <name evidence="7" type="ORF">NCTC8540_02176</name>
</gene>
<evidence type="ECO:0000256" key="1">
    <source>
        <dbReference type="ARBA" id="ARBA00022452"/>
    </source>
</evidence>
<dbReference type="InterPro" id="IPR051544">
    <property type="entry name" value="TPS_OM_transporter"/>
</dbReference>
<dbReference type="InterPro" id="IPR013686">
    <property type="entry name" value="Polypept-transport_assoc_ShlB"/>
</dbReference>
<dbReference type="InterPro" id="IPR005565">
    <property type="entry name" value="Hemolysn_activator_HlyB_C"/>
</dbReference>
<evidence type="ECO:0000259" key="5">
    <source>
        <dbReference type="Pfam" id="PF03865"/>
    </source>
</evidence>
<organism evidence="7 8">
    <name type="scientific">Canicola haemoglobinophilus</name>
    <dbReference type="NCBI Taxonomy" id="733"/>
    <lineage>
        <taxon>Bacteria</taxon>
        <taxon>Pseudomonadati</taxon>
        <taxon>Pseudomonadota</taxon>
        <taxon>Gammaproteobacteria</taxon>
        <taxon>Pasteurellales</taxon>
        <taxon>Pasteurellaceae</taxon>
        <taxon>Canicola</taxon>
    </lineage>
</organism>